<feature type="domain" description="Plastocyanin-like" evidence="9">
    <location>
        <begin position="121"/>
        <end position="231"/>
    </location>
</feature>
<dbReference type="PROSITE" id="PS00080">
    <property type="entry name" value="MULTICOPPER_OXIDASE2"/>
    <property type="match status" value="1"/>
</dbReference>
<dbReference type="InterPro" id="IPR001117">
    <property type="entry name" value="Cu-oxidase_2nd"/>
</dbReference>
<evidence type="ECO:0000259" key="7">
    <source>
        <dbReference type="Pfam" id="PF00394"/>
    </source>
</evidence>
<evidence type="ECO:0000256" key="1">
    <source>
        <dbReference type="ARBA" id="ARBA00010609"/>
    </source>
</evidence>
<dbReference type="InterPro" id="IPR045087">
    <property type="entry name" value="Cu-oxidase_fam"/>
</dbReference>
<keyword evidence="4" id="KW-0560">Oxidoreductase</keyword>
<evidence type="ECO:0008006" key="11">
    <source>
        <dbReference type="Google" id="ProtNLM"/>
    </source>
</evidence>
<dbReference type="SUPFAM" id="SSF49503">
    <property type="entry name" value="Cupredoxins"/>
    <property type="match status" value="3"/>
</dbReference>
<dbReference type="CDD" id="cd13854">
    <property type="entry name" value="CuRO_1_MaLCC_like"/>
    <property type="match status" value="1"/>
</dbReference>
<dbReference type="AlphaFoldDB" id="F9FHP8"/>
<evidence type="ECO:0000259" key="9">
    <source>
        <dbReference type="Pfam" id="PF07732"/>
    </source>
</evidence>
<evidence type="ECO:0000259" key="8">
    <source>
        <dbReference type="Pfam" id="PF07731"/>
    </source>
</evidence>
<dbReference type="CDD" id="cd13901">
    <property type="entry name" value="CuRO_3_MaLCC_like"/>
    <property type="match status" value="1"/>
</dbReference>
<dbReference type="GO" id="GO:0016491">
    <property type="term" value="F:oxidoreductase activity"/>
    <property type="evidence" value="ECO:0007669"/>
    <property type="project" value="UniProtKB-KW"/>
</dbReference>
<dbReference type="GO" id="GO:0005507">
    <property type="term" value="F:copper ion binding"/>
    <property type="evidence" value="ECO:0007669"/>
    <property type="project" value="InterPro"/>
</dbReference>
<dbReference type="Gene3D" id="2.60.40.420">
    <property type="entry name" value="Cupredoxins - blue copper proteins"/>
    <property type="match status" value="3"/>
</dbReference>
<evidence type="ECO:0000256" key="3">
    <source>
        <dbReference type="ARBA" id="ARBA00022729"/>
    </source>
</evidence>
<dbReference type="STRING" id="660025.F9FHP8"/>
<evidence type="ECO:0000256" key="5">
    <source>
        <dbReference type="ARBA" id="ARBA00023008"/>
    </source>
</evidence>
<keyword evidence="3" id="KW-0732">Signal</keyword>
<dbReference type="EMBL" id="AFQF01001831">
    <property type="protein sequence ID" value="EGU83517.1"/>
    <property type="molecule type" value="Genomic_DNA"/>
</dbReference>
<proteinExistence type="inferred from homology"/>
<dbReference type="PANTHER" id="PTHR11709">
    <property type="entry name" value="MULTI-COPPER OXIDASE"/>
    <property type="match status" value="1"/>
</dbReference>
<organism evidence="10">
    <name type="scientific">Fusarium oxysporum (strain Fo5176)</name>
    <name type="common">Fusarium vascular wilt</name>
    <dbReference type="NCBI Taxonomy" id="660025"/>
    <lineage>
        <taxon>Eukaryota</taxon>
        <taxon>Fungi</taxon>
        <taxon>Dikarya</taxon>
        <taxon>Ascomycota</taxon>
        <taxon>Pezizomycotina</taxon>
        <taxon>Sordariomycetes</taxon>
        <taxon>Hypocreomycetidae</taxon>
        <taxon>Hypocreales</taxon>
        <taxon>Nectriaceae</taxon>
        <taxon>Fusarium</taxon>
        <taxon>Fusarium oxysporum species complex</taxon>
    </lineage>
</organism>
<dbReference type="Pfam" id="PF07732">
    <property type="entry name" value="Cu-oxidase_3"/>
    <property type="match status" value="1"/>
</dbReference>
<sequence length="781" mass="89199">MGFYSACKTFIVYTVTFFSLPFHEHIGGDSEQPVLSFENGQISQNYPKFPAPNGPDSPDEDFTCKYPELGNDWKPCSTPENRHCWLKSSDGHNFSIHTDYETMYPPGVLREYWLVVDNKTINGDGIDNPYGKVFNQTYPGPWIKACWGDLIRVHVTNKLRYNGTTIHWHGIRQNGTMEMDGVNGVTQCPIAPNDTFTYEFRALQYGSSWYHSHYSLQYADGLAGPITIFGPSSAHYDEAKDPILITDWNHRSAFQEWERELTGVPTRPQMNSILMNGIGNFAGSFPRERYNMTVTKGKKYLLRIINTSVDTTFLFSIDNHHFEVMSSDFVPIHPYTVDHILVGIGQRYHVVLHAKPRNDTKFPASDNGNYWIRTVPADGCKGFEDGNEPDERQGILRYEPVSTEVPQTWRGPWNKTCSDEKYENLKPVLPWSIPPVELYSRDKSKDLKLGLQQEKNRPHLGDKFSWWAFGAQPLWLNFSEPTITLLDEKKEWPGDYVIVPAENRGGWVYLVITAPATEELGNNRTFISLAHPLHLHGHDFALLAQGSDSSQIDDPDNPITLKFDNPPRRDVALIPAGGYLIVAFKADNPGSWLFHCHIAWHASSGLALQIMEREEDLRKMMTPEKLKQVNDGLASFLFTASFSPCTIQVFITISTPDLDRDFQWTLSAYNTITHLWQNFEVIRAHRGNYCRIYRHSNNPRVLQSYVAWGKLCTVNAEWFESLVNMTCISPFWSLAEGEMRNDSKDFIYGILDILKAHGVIDEKRIIGVKRKLGRYIGPFGV</sequence>
<dbReference type="OrthoDB" id="2121828at2759"/>
<dbReference type="PANTHER" id="PTHR11709:SF71">
    <property type="entry name" value="OXIDOREDUCTASE TPCJ"/>
    <property type="match status" value="1"/>
</dbReference>
<keyword evidence="2" id="KW-0479">Metal-binding</keyword>
<dbReference type="PROSITE" id="PS00079">
    <property type="entry name" value="MULTICOPPER_OXIDASE1"/>
    <property type="match status" value="1"/>
</dbReference>
<comment type="caution">
    <text evidence="10">The sequence shown here is derived from an EMBL/GenBank/DDBJ whole genome shotgun (WGS) entry which is preliminary data.</text>
</comment>
<dbReference type="InterPro" id="IPR008972">
    <property type="entry name" value="Cupredoxin"/>
</dbReference>
<accession>F9FHP8</accession>
<dbReference type="InterPro" id="IPR011706">
    <property type="entry name" value="Cu-oxidase_C"/>
</dbReference>
<reference evidence="10" key="1">
    <citation type="journal article" date="2012" name="Mol. Plant Microbe Interact.">
        <title>A highly conserved effector in Fusarium oxysporum is required for full virulence on Arabidopsis.</title>
        <authorList>
            <person name="Thatcher L.F."/>
            <person name="Gardiner D.M."/>
            <person name="Kazan K."/>
            <person name="Manners J."/>
        </authorList>
    </citation>
    <scope>NUCLEOTIDE SEQUENCE [LARGE SCALE GENOMIC DNA]</scope>
    <source>
        <strain evidence="10">Fo5176</strain>
    </source>
</reference>
<dbReference type="InterPro" id="IPR002355">
    <property type="entry name" value="Cu_oxidase_Cu_BS"/>
</dbReference>
<dbReference type="Pfam" id="PF07731">
    <property type="entry name" value="Cu-oxidase_2"/>
    <property type="match status" value="1"/>
</dbReference>
<feature type="domain" description="Plastocyanin-like" evidence="8">
    <location>
        <begin position="490"/>
        <end position="615"/>
    </location>
</feature>
<evidence type="ECO:0000256" key="4">
    <source>
        <dbReference type="ARBA" id="ARBA00023002"/>
    </source>
</evidence>
<dbReference type="CDD" id="cd13880">
    <property type="entry name" value="CuRO_2_MaLCC_like"/>
    <property type="match status" value="1"/>
</dbReference>
<evidence type="ECO:0000313" key="10">
    <source>
        <dbReference type="EMBL" id="EGU83517.1"/>
    </source>
</evidence>
<evidence type="ECO:0000256" key="6">
    <source>
        <dbReference type="ARBA" id="ARBA00023180"/>
    </source>
</evidence>
<comment type="similarity">
    <text evidence="1">Belongs to the multicopper oxidase family.</text>
</comment>
<feature type="domain" description="Plastocyanin-like" evidence="7">
    <location>
        <begin position="242"/>
        <end position="375"/>
    </location>
</feature>
<dbReference type="FunFam" id="2.60.40.420:FF:000021">
    <property type="entry name" value="Extracellular dihydrogeodin oxidase/laccase"/>
    <property type="match status" value="1"/>
</dbReference>
<dbReference type="Pfam" id="PF00394">
    <property type="entry name" value="Cu-oxidase"/>
    <property type="match status" value="1"/>
</dbReference>
<dbReference type="InterPro" id="IPR033138">
    <property type="entry name" value="Cu_oxidase_CS"/>
</dbReference>
<dbReference type="FunFam" id="2.60.40.420:FF:000045">
    <property type="entry name" value="Laccase 2"/>
    <property type="match status" value="1"/>
</dbReference>
<evidence type="ECO:0000256" key="2">
    <source>
        <dbReference type="ARBA" id="ARBA00022723"/>
    </source>
</evidence>
<gene>
    <name evidence="10" type="ORF">FOXB_05927</name>
</gene>
<dbReference type="PaxDb" id="5507-FOXG_12706P0"/>
<dbReference type="InterPro" id="IPR011707">
    <property type="entry name" value="Cu-oxidase-like_N"/>
</dbReference>
<keyword evidence="5" id="KW-0186">Copper</keyword>
<name>F9FHP8_FUSOF</name>
<protein>
    <recommendedName>
        <fullName evidence="11">Laccase</fullName>
    </recommendedName>
</protein>
<keyword evidence="6" id="KW-0325">Glycoprotein</keyword>